<accession>A0ACC1BUX9</accession>
<comment type="caution">
    <text evidence="1">The sequence shown here is derived from an EMBL/GenBank/DDBJ whole genome shotgun (WGS) entry which is preliminary data.</text>
</comment>
<organism evidence="1 2">
    <name type="scientific">Pistacia atlantica</name>
    <dbReference type="NCBI Taxonomy" id="434234"/>
    <lineage>
        <taxon>Eukaryota</taxon>
        <taxon>Viridiplantae</taxon>
        <taxon>Streptophyta</taxon>
        <taxon>Embryophyta</taxon>
        <taxon>Tracheophyta</taxon>
        <taxon>Spermatophyta</taxon>
        <taxon>Magnoliopsida</taxon>
        <taxon>eudicotyledons</taxon>
        <taxon>Gunneridae</taxon>
        <taxon>Pentapetalae</taxon>
        <taxon>rosids</taxon>
        <taxon>malvids</taxon>
        <taxon>Sapindales</taxon>
        <taxon>Anacardiaceae</taxon>
        <taxon>Pistacia</taxon>
    </lineage>
</organism>
<keyword evidence="2" id="KW-1185">Reference proteome</keyword>
<gene>
    <name evidence="1" type="ORF">Patl1_05280</name>
</gene>
<dbReference type="Proteomes" id="UP001164250">
    <property type="component" value="Chromosome 3"/>
</dbReference>
<name>A0ACC1BUX9_9ROSI</name>
<evidence type="ECO:0000313" key="2">
    <source>
        <dbReference type="Proteomes" id="UP001164250"/>
    </source>
</evidence>
<reference evidence="2" key="1">
    <citation type="journal article" date="2023" name="G3 (Bethesda)">
        <title>Genome assembly and association tests identify interacting loci associated with vigor, precocity, and sex in interspecific pistachio rootstocks.</title>
        <authorList>
            <person name="Palmer W."/>
            <person name="Jacygrad E."/>
            <person name="Sagayaradj S."/>
            <person name="Cavanaugh K."/>
            <person name="Han R."/>
            <person name="Bertier L."/>
            <person name="Beede B."/>
            <person name="Kafkas S."/>
            <person name="Golino D."/>
            <person name="Preece J."/>
            <person name="Michelmore R."/>
        </authorList>
    </citation>
    <scope>NUCLEOTIDE SEQUENCE [LARGE SCALE GENOMIC DNA]</scope>
</reference>
<protein>
    <submittedName>
        <fullName evidence="1">Uncharacterized protein</fullName>
    </submittedName>
</protein>
<sequence>MKVKRKREQAHKAAIEFFWIGGQQLDVLPNTSQEYGLEAFPDFSEKELASWESNILWSLKQYEDQDKPLVVWDVIVALLAFKRSIPKYVECALVKWLSTFYPGSHVSCSTEKVLSNLHKNLSKNSSRRLHLLNIICRYVMLTEVKADDINNKHQKSRRLCGSEEEQLTVWMELLLNSERELRQRLVSLSFSAFITLTSHSTSTSVQASCWCPDGISQMEHWVAHNYETSEDQLKALASEVVGRRRRILSTKYVEEEKCSYCLAPVPFNSPEVAVCQGSQNHKLVRCAVSMQVCPTTPLWFCKCCHRHASKLASVSLFKMPKYPVDFKNLKEYSVQEEISKPLCPFCGILLQRLQPEFLLSASPV</sequence>
<evidence type="ECO:0000313" key="1">
    <source>
        <dbReference type="EMBL" id="KAJ0102779.1"/>
    </source>
</evidence>
<proteinExistence type="predicted"/>
<dbReference type="EMBL" id="CM047899">
    <property type="protein sequence ID" value="KAJ0102779.1"/>
    <property type="molecule type" value="Genomic_DNA"/>
</dbReference>